<feature type="transmembrane region" description="Helical" evidence="9">
    <location>
        <begin position="104"/>
        <end position="123"/>
    </location>
</feature>
<dbReference type="STRING" id="80852.AWOD_I_2270"/>
<sequence length="358" mass="39546">MFKILDWYIGRTIIATSALCLVTLVGLSSIIKYVEQLRKVGKGTYDLLDALYFVILSMPRDIEMFFPMAALLGALIGLGMLAASSELVVMQAAGYSKLSIGVSVLKTAIPLMLMVMALGQWGAPQAQKMARDLRAFATSGGNIAAVRAGVWAKDGNDFIYLARVDDQEKLYGVTVWKFDDENQLDNIVFARKADYQSKEAGWMMSDVSVTQMENKAVISERKLDTLNWSTTLTPDKLAVVTVKPEEQSLTGLYDYVNYLKDSELDASRYELAFWRKALQPISVAVMMLLALSFVFGPLRSVTMGARILSGVIAGFTFYISNEVFGPMTLVYNIHPVFGALGPSFVFLLITLGLLNRKL</sequence>
<evidence type="ECO:0000256" key="9">
    <source>
        <dbReference type="SAM" id="Phobius"/>
    </source>
</evidence>
<comment type="subcellular location">
    <subcellularLocation>
        <location evidence="2">Cell membrane</location>
        <topology evidence="2">Multi-pass membrane protein</topology>
    </subcellularLocation>
</comment>
<name>A0A090ISQ9_9GAMM</name>
<comment type="similarity">
    <text evidence="3">Belongs to the LptF/LptG family.</text>
</comment>
<feature type="transmembrane region" description="Helical" evidence="9">
    <location>
        <begin position="303"/>
        <end position="321"/>
    </location>
</feature>
<feature type="transmembrane region" description="Helical" evidence="9">
    <location>
        <begin position="12"/>
        <end position="31"/>
    </location>
</feature>
<gene>
    <name evidence="10" type="ORF">AWOD_I_2270</name>
</gene>
<evidence type="ECO:0000256" key="7">
    <source>
        <dbReference type="ARBA" id="ARBA00023136"/>
    </source>
</evidence>
<dbReference type="PATRIC" id="fig|80852.17.peg.2349"/>
<keyword evidence="11" id="KW-1185">Reference proteome</keyword>
<dbReference type="GO" id="GO:0015920">
    <property type="term" value="P:lipopolysaccharide transport"/>
    <property type="evidence" value="ECO:0007669"/>
    <property type="project" value="TreeGrafter"/>
</dbReference>
<dbReference type="KEGG" id="awd:AWOD_I_2270"/>
<keyword evidence="6 9" id="KW-1133">Transmembrane helix</keyword>
<dbReference type="OrthoDB" id="9776227at2"/>
<evidence type="ECO:0000256" key="8">
    <source>
        <dbReference type="ARBA" id="ARBA00026081"/>
    </source>
</evidence>
<evidence type="ECO:0000256" key="3">
    <source>
        <dbReference type="ARBA" id="ARBA00007725"/>
    </source>
</evidence>
<keyword evidence="5 9" id="KW-0812">Transmembrane</keyword>
<feature type="transmembrane region" description="Helical" evidence="9">
    <location>
        <begin position="65"/>
        <end position="83"/>
    </location>
</feature>
<proteinExistence type="inferred from homology"/>
<dbReference type="NCBIfam" id="TIGR04408">
    <property type="entry name" value="LptG_lptG"/>
    <property type="match status" value="1"/>
</dbReference>
<keyword evidence="4" id="KW-1003">Cell membrane</keyword>
<evidence type="ECO:0000256" key="4">
    <source>
        <dbReference type="ARBA" id="ARBA00022475"/>
    </source>
</evidence>
<accession>A0A090ISQ9</accession>
<dbReference type="HOGENOM" id="CLU_028799_1_1_6"/>
<protein>
    <submittedName>
        <fullName evidence="10">Putative permease</fullName>
    </submittedName>
</protein>
<dbReference type="InterPro" id="IPR030923">
    <property type="entry name" value="LptG"/>
</dbReference>
<evidence type="ECO:0000256" key="1">
    <source>
        <dbReference type="ARBA" id="ARBA00002265"/>
    </source>
</evidence>
<evidence type="ECO:0000256" key="6">
    <source>
        <dbReference type="ARBA" id="ARBA00022989"/>
    </source>
</evidence>
<reference evidence="11" key="1">
    <citation type="submission" date="2014-09" db="EMBL/GenBank/DDBJ databases">
        <authorList>
            <person name="Hjerde E."/>
        </authorList>
    </citation>
    <scope>NUCLEOTIDE SEQUENCE [LARGE SCALE GENOMIC DNA]</scope>
    <source>
        <strain evidence="11">06/09/139</strain>
    </source>
</reference>
<dbReference type="PANTHER" id="PTHR33529:SF2">
    <property type="entry name" value="LIPOPOLYSACCHARIDE EXPORT SYSTEM PERMEASE PROTEIN LPTG"/>
    <property type="match status" value="1"/>
</dbReference>
<dbReference type="Pfam" id="PF03739">
    <property type="entry name" value="LptF_LptG"/>
    <property type="match status" value="1"/>
</dbReference>
<dbReference type="PANTHER" id="PTHR33529">
    <property type="entry name" value="SLR0882 PROTEIN-RELATED"/>
    <property type="match status" value="1"/>
</dbReference>
<evidence type="ECO:0000313" key="10">
    <source>
        <dbReference type="EMBL" id="CED72328.1"/>
    </source>
</evidence>
<dbReference type="Proteomes" id="UP000032427">
    <property type="component" value="Chromosome 1"/>
</dbReference>
<feature type="transmembrane region" description="Helical" evidence="9">
    <location>
        <begin position="333"/>
        <end position="354"/>
    </location>
</feature>
<dbReference type="AlphaFoldDB" id="A0A090ISQ9"/>
<dbReference type="InterPro" id="IPR005495">
    <property type="entry name" value="LptG/LptF_permease"/>
</dbReference>
<keyword evidence="7 9" id="KW-0472">Membrane</keyword>
<comment type="subunit">
    <text evidence="8">Component of the lipopolysaccharide transport and assembly complex. The LptBFG transporter is composed of two ATP-binding proteins (LptB) and two transmembrane proteins (LptF and LptG).</text>
</comment>
<comment type="function">
    <text evidence="1">Part of the ABC transporter complex LptBFG involved in the translocation of lipopolysaccharide (LPS) from the inner membrane to the outer membrane.</text>
</comment>
<dbReference type="EMBL" id="LN554846">
    <property type="protein sequence ID" value="CED72328.1"/>
    <property type="molecule type" value="Genomic_DNA"/>
</dbReference>
<dbReference type="GO" id="GO:0055085">
    <property type="term" value="P:transmembrane transport"/>
    <property type="evidence" value="ECO:0007669"/>
    <property type="project" value="InterPro"/>
</dbReference>
<dbReference type="GeneID" id="28541856"/>
<evidence type="ECO:0000313" key="11">
    <source>
        <dbReference type="Proteomes" id="UP000032427"/>
    </source>
</evidence>
<feature type="transmembrane region" description="Helical" evidence="9">
    <location>
        <begin position="277"/>
        <end position="296"/>
    </location>
</feature>
<organism evidence="10 11">
    <name type="scientific">Aliivibrio wodanis</name>
    <dbReference type="NCBI Taxonomy" id="80852"/>
    <lineage>
        <taxon>Bacteria</taxon>
        <taxon>Pseudomonadati</taxon>
        <taxon>Pseudomonadota</taxon>
        <taxon>Gammaproteobacteria</taxon>
        <taxon>Vibrionales</taxon>
        <taxon>Vibrionaceae</taxon>
        <taxon>Aliivibrio</taxon>
    </lineage>
</organism>
<dbReference type="GO" id="GO:0043190">
    <property type="term" value="C:ATP-binding cassette (ABC) transporter complex"/>
    <property type="evidence" value="ECO:0007669"/>
    <property type="project" value="InterPro"/>
</dbReference>
<evidence type="ECO:0000256" key="5">
    <source>
        <dbReference type="ARBA" id="ARBA00022692"/>
    </source>
</evidence>
<evidence type="ECO:0000256" key="2">
    <source>
        <dbReference type="ARBA" id="ARBA00004651"/>
    </source>
</evidence>